<evidence type="ECO:0000256" key="3">
    <source>
        <dbReference type="ARBA" id="ARBA00011245"/>
    </source>
</evidence>
<evidence type="ECO:0000256" key="10">
    <source>
        <dbReference type="ARBA" id="ARBA00022840"/>
    </source>
</evidence>
<dbReference type="Gene3D" id="3.90.1200.10">
    <property type="match status" value="1"/>
</dbReference>
<keyword evidence="6" id="KW-0321">Glycogen metabolism</keyword>
<accession>A0ABP4F6M6</accession>
<keyword evidence="7" id="KW-0808">Transferase</keyword>
<organism evidence="16 17">
    <name type="scientific">Nocardioides aquiterrae</name>
    <dbReference type="NCBI Taxonomy" id="203799"/>
    <lineage>
        <taxon>Bacteria</taxon>
        <taxon>Bacillati</taxon>
        <taxon>Actinomycetota</taxon>
        <taxon>Actinomycetes</taxon>
        <taxon>Propionibacteriales</taxon>
        <taxon>Nocardioidaceae</taxon>
        <taxon>Nocardioides</taxon>
    </lineage>
</organism>
<keyword evidence="9" id="KW-0418">Kinase</keyword>
<evidence type="ECO:0000256" key="6">
    <source>
        <dbReference type="ARBA" id="ARBA00022600"/>
    </source>
</evidence>
<feature type="domain" description="Maltokinase N-terminal cap" evidence="15">
    <location>
        <begin position="11"/>
        <end position="103"/>
    </location>
</feature>
<dbReference type="InterPro" id="IPR011009">
    <property type="entry name" value="Kinase-like_dom_sf"/>
</dbReference>
<evidence type="ECO:0000256" key="12">
    <source>
        <dbReference type="ARBA" id="ARBA00023277"/>
    </source>
</evidence>
<comment type="similarity">
    <text evidence="2">Belongs to the aminoglycoside phosphotransferase family.</text>
</comment>
<keyword evidence="8" id="KW-0547">Nucleotide-binding</keyword>
<evidence type="ECO:0000256" key="14">
    <source>
        <dbReference type="ARBA" id="ARBA00049067"/>
    </source>
</evidence>
<evidence type="ECO:0000313" key="17">
    <source>
        <dbReference type="Proteomes" id="UP001499979"/>
    </source>
</evidence>
<dbReference type="Proteomes" id="UP001499979">
    <property type="component" value="Unassembled WGS sequence"/>
</dbReference>
<comment type="caution">
    <text evidence="16">The sequence shown here is derived from an EMBL/GenBank/DDBJ whole genome shotgun (WGS) entry which is preliminary data.</text>
</comment>
<reference evidence="17" key="1">
    <citation type="journal article" date="2019" name="Int. J. Syst. Evol. Microbiol.">
        <title>The Global Catalogue of Microorganisms (GCM) 10K type strain sequencing project: providing services to taxonomists for standard genome sequencing and annotation.</title>
        <authorList>
            <consortium name="The Broad Institute Genomics Platform"/>
            <consortium name="The Broad Institute Genome Sequencing Center for Infectious Disease"/>
            <person name="Wu L."/>
            <person name="Ma J."/>
        </authorList>
    </citation>
    <scope>NUCLEOTIDE SEQUENCE [LARGE SCALE GENOMIC DNA]</scope>
    <source>
        <strain evidence="17">JCM 11813</strain>
    </source>
</reference>
<comment type="pathway">
    <text evidence="1">Glycan biosynthesis; glycogen biosynthesis.</text>
</comment>
<dbReference type="SUPFAM" id="SSF56112">
    <property type="entry name" value="Protein kinase-like (PK-like)"/>
    <property type="match status" value="1"/>
</dbReference>
<keyword evidence="12" id="KW-0119">Carbohydrate metabolism</keyword>
<comment type="subunit">
    <text evidence="3">Monomer.</text>
</comment>
<evidence type="ECO:0000256" key="9">
    <source>
        <dbReference type="ARBA" id="ARBA00022777"/>
    </source>
</evidence>
<dbReference type="RefSeq" id="WP_343908903.1">
    <property type="nucleotide sequence ID" value="NZ_BAAAJE010000019.1"/>
</dbReference>
<evidence type="ECO:0000256" key="4">
    <source>
        <dbReference type="ARBA" id="ARBA00011962"/>
    </source>
</evidence>
<evidence type="ECO:0000256" key="11">
    <source>
        <dbReference type="ARBA" id="ARBA00023056"/>
    </source>
</evidence>
<evidence type="ECO:0000259" key="15">
    <source>
        <dbReference type="Pfam" id="PF18085"/>
    </source>
</evidence>
<evidence type="ECO:0000256" key="1">
    <source>
        <dbReference type="ARBA" id="ARBA00004964"/>
    </source>
</evidence>
<keyword evidence="11" id="KW-0320">Glycogen biosynthesis</keyword>
<dbReference type="InterPro" id="IPR040999">
    <property type="entry name" value="Mak_N_cap"/>
</dbReference>
<protein>
    <recommendedName>
        <fullName evidence="5">Maltokinase</fullName>
        <ecNumber evidence="4">2.7.1.175</ecNumber>
    </recommendedName>
    <alternativeName>
        <fullName evidence="13">Maltose-1-phosphate synthase</fullName>
    </alternativeName>
</protein>
<evidence type="ECO:0000256" key="5">
    <source>
        <dbReference type="ARBA" id="ARBA00013882"/>
    </source>
</evidence>
<proteinExistence type="inferred from homology"/>
<keyword evidence="10" id="KW-0067">ATP-binding</keyword>
<name>A0ABP4F6M6_9ACTN</name>
<comment type="catalytic activity">
    <reaction evidence="14">
        <text>D-maltose + ATP = alpha-maltose 1-phosphate + ADP + H(+)</text>
        <dbReference type="Rhea" id="RHEA:31915"/>
        <dbReference type="ChEBI" id="CHEBI:15378"/>
        <dbReference type="ChEBI" id="CHEBI:17306"/>
        <dbReference type="ChEBI" id="CHEBI:30616"/>
        <dbReference type="ChEBI" id="CHEBI:63576"/>
        <dbReference type="ChEBI" id="CHEBI:456216"/>
        <dbReference type="EC" id="2.7.1.175"/>
    </reaction>
</comment>
<evidence type="ECO:0000256" key="7">
    <source>
        <dbReference type="ARBA" id="ARBA00022679"/>
    </source>
</evidence>
<gene>
    <name evidence="16" type="ORF">GCM10009606_34970</name>
</gene>
<evidence type="ECO:0000256" key="8">
    <source>
        <dbReference type="ARBA" id="ARBA00022741"/>
    </source>
</evidence>
<evidence type="ECO:0000256" key="2">
    <source>
        <dbReference type="ARBA" id="ARBA00006219"/>
    </source>
</evidence>
<sequence>MIPEPDVFHRYLGRTRWFGGKGRPFQISDVRRIGEVPTSRESSPVVVIDLVEVAYGDSEGGTEVYQVPMSFYTDPETRLDHAFIGWWEDPTHGWVHAYDALHDREAMDCWLAAFDRAAREPGGNLSDESGLRFHRLPGHDLDLEAHSTLFSGEQSNSSVAYGEDSLMKVFRKITPGVNPDISVHEVLTRTGSEHIAALYGWLDWVDGDPESGADEGSGTILQLAMLQQFLRTASDGWDLALASARNLFAEGDLHAYEAGGDFAAEAERLGVALRDVHGVLAENFPVERLDAAAVRALADGMDARLDAALEVVPELAPHAGTLRAAYDRLRRLDDVAVQQIHGDLHLGQTLRTSLGWKIVDFEGEPAKPLAERLKPDSPWRDVAGMLRSFDYVPHVVERQFAEDQPEGAEQRAYRAEEWAHRNRNHFLTAYADGALDEDQRVLLDAYVADKAVYETVYETRNRPTWVAIPLEAVARIGA</sequence>
<evidence type="ECO:0000313" key="16">
    <source>
        <dbReference type="EMBL" id="GAA1153584.1"/>
    </source>
</evidence>
<dbReference type="EC" id="2.7.1.175" evidence="4"/>
<evidence type="ECO:0000256" key="13">
    <source>
        <dbReference type="ARBA" id="ARBA00031251"/>
    </source>
</evidence>
<dbReference type="Pfam" id="PF18085">
    <property type="entry name" value="Mak_N_cap"/>
    <property type="match status" value="1"/>
</dbReference>
<keyword evidence="17" id="KW-1185">Reference proteome</keyword>
<dbReference type="EMBL" id="BAAAJE010000019">
    <property type="protein sequence ID" value="GAA1153584.1"/>
    <property type="molecule type" value="Genomic_DNA"/>
</dbReference>